<proteinExistence type="predicted"/>
<dbReference type="GO" id="GO:0008233">
    <property type="term" value="F:peptidase activity"/>
    <property type="evidence" value="ECO:0007669"/>
    <property type="project" value="UniProtKB-KW"/>
</dbReference>
<dbReference type="AlphaFoldDB" id="A0A2T0SK44"/>
<protein>
    <submittedName>
        <fullName evidence="2">Transglutaminase-like putative cysteine protease</fullName>
    </submittedName>
</protein>
<keyword evidence="2" id="KW-0645">Protease</keyword>
<accession>A0A2T0SK44</accession>
<evidence type="ECO:0000313" key="2">
    <source>
        <dbReference type="EMBL" id="PRY33765.1"/>
    </source>
</evidence>
<keyword evidence="2" id="KW-0378">Hydrolase</keyword>
<feature type="domain" description="Transglutaminase-like" evidence="1">
    <location>
        <begin position="163"/>
        <end position="229"/>
    </location>
</feature>
<dbReference type="OrthoDB" id="5438043at2"/>
<dbReference type="SMART" id="SM00460">
    <property type="entry name" value="TGc"/>
    <property type="match status" value="1"/>
</dbReference>
<dbReference type="Proteomes" id="UP000239494">
    <property type="component" value="Unassembled WGS sequence"/>
</dbReference>
<dbReference type="GO" id="GO:0006508">
    <property type="term" value="P:proteolysis"/>
    <property type="evidence" value="ECO:0007669"/>
    <property type="project" value="UniProtKB-KW"/>
</dbReference>
<dbReference type="Gene3D" id="2.60.40.2250">
    <property type="match status" value="1"/>
</dbReference>
<name>A0A2T0SK44_9PSEU</name>
<organism evidence="2 3">
    <name type="scientific">Umezawaea tangerina</name>
    <dbReference type="NCBI Taxonomy" id="84725"/>
    <lineage>
        <taxon>Bacteria</taxon>
        <taxon>Bacillati</taxon>
        <taxon>Actinomycetota</taxon>
        <taxon>Actinomycetes</taxon>
        <taxon>Pseudonocardiales</taxon>
        <taxon>Pseudonocardiaceae</taxon>
        <taxon>Umezawaea</taxon>
    </lineage>
</organism>
<dbReference type="EMBL" id="PVTF01000019">
    <property type="protein sequence ID" value="PRY33765.1"/>
    <property type="molecule type" value="Genomic_DNA"/>
</dbReference>
<gene>
    <name evidence="2" type="ORF">CLV43_11972</name>
</gene>
<evidence type="ECO:0000313" key="3">
    <source>
        <dbReference type="Proteomes" id="UP000239494"/>
    </source>
</evidence>
<dbReference type="Pfam" id="PF01841">
    <property type="entry name" value="Transglut_core"/>
    <property type="match status" value="1"/>
</dbReference>
<dbReference type="PANTHER" id="PTHR33490">
    <property type="entry name" value="BLR5614 PROTEIN-RELATED"/>
    <property type="match status" value="1"/>
</dbReference>
<evidence type="ECO:0000259" key="1">
    <source>
        <dbReference type="SMART" id="SM00460"/>
    </source>
</evidence>
<dbReference type="PANTHER" id="PTHR33490:SF12">
    <property type="entry name" value="BLL5557 PROTEIN"/>
    <property type="match status" value="1"/>
</dbReference>
<sequence>MGERRLRIGCEFTYEAAIRTPTVFQVQANDEPRVKVLSEEWSIEPAVGSHGYVDLYGNPCLRVVLPQGMSTLTYDALAVVPDAVEEFDEDAPEVMPEQLPDDVLIYTLPSRYVLPDMLADESWAQFGAMPTGYRRVRAITDHVHNHLTFSYGSSGPTSTAVDVFNSGYGVCRDFTHLAISFCRALNIPARYVFGYLPDIDIKPSPDVMDFAAWMEVWLGDRWWTFDPRNNRRLKGRVVVGRGRDASDVAMATTFGGPVLHSMVVHAEEVLP</sequence>
<comment type="caution">
    <text evidence="2">The sequence shown here is derived from an EMBL/GenBank/DDBJ whole genome shotgun (WGS) entry which is preliminary data.</text>
</comment>
<dbReference type="InterPro" id="IPR002931">
    <property type="entry name" value="Transglutaminase-like"/>
</dbReference>
<dbReference type="InterPro" id="IPR038765">
    <property type="entry name" value="Papain-like_cys_pep_sf"/>
</dbReference>
<dbReference type="Gene3D" id="3.10.620.30">
    <property type="match status" value="1"/>
</dbReference>
<dbReference type="SUPFAM" id="SSF54001">
    <property type="entry name" value="Cysteine proteinases"/>
    <property type="match status" value="1"/>
</dbReference>
<keyword evidence="3" id="KW-1185">Reference proteome</keyword>
<dbReference type="RefSeq" id="WP_106195844.1">
    <property type="nucleotide sequence ID" value="NZ_PVTF01000019.1"/>
</dbReference>
<reference evidence="2 3" key="1">
    <citation type="submission" date="2018-03" db="EMBL/GenBank/DDBJ databases">
        <title>Genomic Encyclopedia of Archaeal and Bacterial Type Strains, Phase II (KMG-II): from individual species to whole genera.</title>
        <authorList>
            <person name="Goeker M."/>
        </authorList>
    </citation>
    <scope>NUCLEOTIDE SEQUENCE [LARGE SCALE GENOMIC DNA]</scope>
    <source>
        <strain evidence="2 3">DSM 44720</strain>
    </source>
</reference>